<evidence type="ECO:0000256" key="2">
    <source>
        <dbReference type="ARBA" id="ARBA00022598"/>
    </source>
</evidence>
<keyword evidence="9" id="KW-1185">Reference proteome</keyword>
<dbReference type="GO" id="GO:0005783">
    <property type="term" value="C:endoplasmic reticulum"/>
    <property type="evidence" value="ECO:0007669"/>
    <property type="project" value="TreeGrafter"/>
</dbReference>
<evidence type="ECO:0000256" key="6">
    <source>
        <dbReference type="ARBA" id="ARBA00024484"/>
    </source>
</evidence>
<keyword evidence="2" id="KW-0436">Ligase</keyword>
<accession>A0A9B0TRH1</accession>
<proteinExistence type="predicted"/>
<keyword evidence="5" id="KW-0067">ATP-binding</keyword>
<dbReference type="GO" id="GO:0005524">
    <property type="term" value="F:ATP binding"/>
    <property type="evidence" value="ECO:0007669"/>
    <property type="project" value="UniProtKB-KW"/>
</dbReference>
<dbReference type="EC" id="6.2.1.3" evidence="7"/>
<dbReference type="PANTHER" id="PTHR43272:SF101">
    <property type="entry name" value="ACYL-COA SYNTHETASE BUBBLEGUM FAMILY MEMBER 2-RELATED"/>
    <property type="match status" value="1"/>
</dbReference>
<dbReference type="Pfam" id="PF23562">
    <property type="entry name" value="AMP-binding_C_3"/>
    <property type="match status" value="1"/>
</dbReference>
<evidence type="ECO:0000256" key="7">
    <source>
        <dbReference type="ARBA" id="ARBA00026121"/>
    </source>
</evidence>
<sequence>MSFLKHLDPPDGMSKMHRCFWTTRPDGEVQLRLGRDSLAAGAPLTVHDLILDAATKYSNYIALGSKHKKGWHMLTYIEYYEECRRAAKAFLQLGLERFHGVGIMGLNSEEWVIASLGAIMAGGFSVGILSTNSPKVCQVIAENSQVDIFVVDGDRQLQKVIQIRGFLKQLKAIVQYKEVIRMGQPDLYSWTDFLNLAGGISDEVLDRVIDSQKPNQCCMLVYRLNVSGPPKVIMLSHDNSLPYHCPPRGQEVIVSYLPLSCITSQLFDVWVSIAVGGTLYFAQPDALRGSLLDTLREVRPTTFYGVPQVWDRMLDGLREAQLAASPFRRKLNKWAMRLGLQVNRKQIQPPLCFCLASRLTFRPARRFLGLDQCRQLFNTGLGLPENALHYFLSLDIPIFELYSLDECTGVHSFNSGQAFQLLSCGKGLPGTRTKVHEENEQGVGAIHVWGRHIFMGYLNDQASTKEKVDASGWLYTGDLGFQDHSKFLFLTGSVQDIITLKSGEKVNPVPIEEQLKKLIPIVRYVMVVGQDAPYLCALFTLKCQVSPESGEPWNALTSEAVMFCRRLKSSSTRLTDVLYNRDPIITKFIDQAIDTTNARTTEESAKIIKWKILDNDFSVAGGELGATTKLKRAVVAKIYQTEIQSLYTEGNKKD</sequence>
<evidence type="ECO:0000256" key="5">
    <source>
        <dbReference type="ARBA" id="ARBA00022840"/>
    </source>
</evidence>
<keyword evidence="3" id="KW-0547">Nucleotide-binding</keyword>
<organism evidence="9 10">
    <name type="scientific">Chrysochloris asiatica</name>
    <name type="common">Cape golden mole</name>
    <dbReference type="NCBI Taxonomy" id="185453"/>
    <lineage>
        <taxon>Eukaryota</taxon>
        <taxon>Metazoa</taxon>
        <taxon>Chordata</taxon>
        <taxon>Craniata</taxon>
        <taxon>Vertebrata</taxon>
        <taxon>Euteleostomi</taxon>
        <taxon>Mammalia</taxon>
        <taxon>Eutheria</taxon>
        <taxon>Afrotheria</taxon>
        <taxon>Chrysochloridae</taxon>
        <taxon>Chrysochlorinae</taxon>
        <taxon>Chrysochloris</taxon>
    </lineage>
</organism>
<keyword evidence="1" id="KW-0963">Cytoplasm</keyword>
<dbReference type="GO" id="GO:0004467">
    <property type="term" value="F:long-chain fatty acid-CoA ligase activity"/>
    <property type="evidence" value="ECO:0007669"/>
    <property type="project" value="UniProtKB-EC"/>
</dbReference>
<keyword evidence="4" id="KW-0443">Lipid metabolism</keyword>
<evidence type="ECO:0000256" key="4">
    <source>
        <dbReference type="ARBA" id="ARBA00022832"/>
    </source>
</evidence>
<dbReference type="InterPro" id="IPR042099">
    <property type="entry name" value="ANL_N_sf"/>
</dbReference>
<dbReference type="SUPFAM" id="SSF56801">
    <property type="entry name" value="Acetyl-CoA synthetase-like"/>
    <property type="match status" value="1"/>
</dbReference>
<dbReference type="InterPro" id="IPR000873">
    <property type="entry name" value="AMP-dep_synth/lig_dom"/>
</dbReference>
<evidence type="ECO:0000313" key="9">
    <source>
        <dbReference type="Proteomes" id="UP000504623"/>
    </source>
</evidence>
<name>A0A9B0TRH1_CHRAS</name>
<dbReference type="Gene3D" id="3.40.50.12780">
    <property type="entry name" value="N-terminal domain of ligase-like"/>
    <property type="match status" value="1"/>
</dbReference>
<dbReference type="Proteomes" id="UP000504623">
    <property type="component" value="Unplaced"/>
</dbReference>
<evidence type="ECO:0000313" key="10">
    <source>
        <dbReference type="RefSeq" id="XP_006869082.1"/>
    </source>
</evidence>
<reference evidence="10" key="1">
    <citation type="submission" date="2025-08" db="UniProtKB">
        <authorList>
            <consortium name="RefSeq"/>
        </authorList>
    </citation>
    <scope>IDENTIFICATION</scope>
    <source>
        <tissue evidence="10">Spleen</tissue>
    </source>
</reference>
<dbReference type="GeneID" id="102820803"/>
<feature type="domain" description="AMP-dependent synthetase/ligase" evidence="8">
    <location>
        <begin position="53"/>
        <end position="458"/>
    </location>
</feature>
<gene>
    <name evidence="10" type="primary">LOC102820803</name>
</gene>
<protein>
    <recommendedName>
        <fullName evidence="7">long-chain-fatty-acid--CoA ligase</fullName>
        <ecNumber evidence="7">6.2.1.3</ecNumber>
    </recommendedName>
</protein>
<comment type="catalytic activity">
    <reaction evidence="6">
        <text>a long-chain fatty acid + ATP + CoA = a long-chain fatty acyl-CoA + AMP + diphosphate</text>
        <dbReference type="Rhea" id="RHEA:15421"/>
        <dbReference type="ChEBI" id="CHEBI:30616"/>
        <dbReference type="ChEBI" id="CHEBI:33019"/>
        <dbReference type="ChEBI" id="CHEBI:57287"/>
        <dbReference type="ChEBI" id="CHEBI:57560"/>
        <dbReference type="ChEBI" id="CHEBI:83139"/>
        <dbReference type="ChEBI" id="CHEBI:456215"/>
        <dbReference type="EC" id="6.2.1.3"/>
    </reaction>
    <physiologicalReaction direction="left-to-right" evidence="6">
        <dbReference type="Rhea" id="RHEA:15422"/>
    </physiologicalReaction>
</comment>
<dbReference type="RefSeq" id="XP_006869082.1">
    <property type="nucleotide sequence ID" value="XM_006869020.1"/>
</dbReference>
<dbReference type="GO" id="GO:0016020">
    <property type="term" value="C:membrane"/>
    <property type="evidence" value="ECO:0007669"/>
    <property type="project" value="TreeGrafter"/>
</dbReference>
<dbReference type="Pfam" id="PF00501">
    <property type="entry name" value="AMP-binding"/>
    <property type="match status" value="1"/>
</dbReference>
<keyword evidence="4" id="KW-0276">Fatty acid metabolism</keyword>
<dbReference type="AlphaFoldDB" id="A0A9B0TRH1"/>
<dbReference type="PANTHER" id="PTHR43272">
    <property type="entry name" value="LONG-CHAIN-FATTY-ACID--COA LIGASE"/>
    <property type="match status" value="1"/>
</dbReference>
<evidence type="ECO:0000256" key="1">
    <source>
        <dbReference type="ARBA" id="ARBA00022490"/>
    </source>
</evidence>
<dbReference type="OrthoDB" id="10253869at2759"/>
<evidence type="ECO:0000259" key="8">
    <source>
        <dbReference type="Pfam" id="PF00501"/>
    </source>
</evidence>
<evidence type="ECO:0000256" key="3">
    <source>
        <dbReference type="ARBA" id="ARBA00022741"/>
    </source>
</evidence>